<evidence type="ECO:0000256" key="5">
    <source>
        <dbReference type="SAM" id="MobiDB-lite"/>
    </source>
</evidence>
<dbReference type="InterPro" id="IPR056358">
    <property type="entry name" value="APC4_C"/>
</dbReference>
<reference evidence="7" key="1">
    <citation type="submission" date="2025-08" db="UniProtKB">
        <authorList>
            <consortium name="Ensembl"/>
        </authorList>
    </citation>
    <scope>IDENTIFICATION</scope>
</reference>
<keyword evidence="1" id="KW-0132">Cell division</keyword>
<reference evidence="7" key="2">
    <citation type="submission" date="2025-09" db="UniProtKB">
        <authorList>
            <consortium name="Ensembl"/>
        </authorList>
    </citation>
    <scope>IDENTIFICATION</scope>
</reference>
<dbReference type="Pfam" id="PF23405">
    <property type="entry name" value="WD40_APC4_C-half"/>
    <property type="match status" value="1"/>
</dbReference>
<keyword evidence="8" id="KW-1185">Reference proteome</keyword>
<dbReference type="GeneTree" id="ENSGT00390000004612"/>
<evidence type="ECO:0000256" key="3">
    <source>
        <dbReference type="ARBA" id="ARBA00022786"/>
    </source>
</evidence>
<protein>
    <submittedName>
        <fullName evidence="7">Anaphase promoting complex subunit 4</fullName>
    </submittedName>
</protein>
<dbReference type="PANTHER" id="PTHR13260">
    <property type="entry name" value="ANAPHASE PROMOTING COMPLEX SUBUNIT 4 APC4"/>
    <property type="match status" value="1"/>
</dbReference>
<feature type="domain" description="Anaphase-promoting complex subunit 4 C-terminal half WD40" evidence="6">
    <location>
        <begin position="285"/>
        <end position="426"/>
    </location>
</feature>
<dbReference type="AlphaFoldDB" id="A0A8C8HGX0"/>
<evidence type="ECO:0000256" key="2">
    <source>
        <dbReference type="ARBA" id="ARBA00022776"/>
    </source>
</evidence>
<dbReference type="InterPro" id="IPR024789">
    <property type="entry name" value="APC4"/>
</dbReference>
<accession>A0A8C8HGX0</accession>
<dbReference type="Proteomes" id="UP000694402">
    <property type="component" value="Unassembled WGS sequence"/>
</dbReference>
<dbReference type="GO" id="GO:0051301">
    <property type="term" value="P:cell division"/>
    <property type="evidence" value="ECO:0007669"/>
    <property type="project" value="UniProtKB-KW"/>
</dbReference>
<keyword evidence="2" id="KW-0498">Mitosis</keyword>
<evidence type="ECO:0000313" key="7">
    <source>
        <dbReference type="Ensembl" id="ENSOTSP00005064205.2"/>
    </source>
</evidence>
<feature type="region of interest" description="Disordered" evidence="5">
    <location>
        <begin position="431"/>
        <end position="470"/>
    </location>
</feature>
<keyword evidence="4" id="KW-0131">Cell cycle</keyword>
<organism evidence="7 8">
    <name type="scientific">Oncorhynchus tshawytscha</name>
    <name type="common">Chinook salmon</name>
    <name type="synonym">Salmo tshawytscha</name>
    <dbReference type="NCBI Taxonomy" id="74940"/>
    <lineage>
        <taxon>Eukaryota</taxon>
        <taxon>Metazoa</taxon>
        <taxon>Chordata</taxon>
        <taxon>Craniata</taxon>
        <taxon>Vertebrata</taxon>
        <taxon>Euteleostomi</taxon>
        <taxon>Actinopterygii</taxon>
        <taxon>Neopterygii</taxon>
        <taxon>Teleostei</taxon>
        <taxon>Protacanthopterygii</taxon>
        <taxon>Salmoniformes</taxon>
        <taxon>Salmonidae</taxon>
        <taxon>Salmoninae</taxon>
        <taxon>Oncorhynchus</taxon>
    </lineage>
</organism>
<keyword evidence="3" id="KW-0833">Ubl conjugation pathway</keyword>
<dbReference type="GO" id="GO:0005680">
    <property type="term" value="C:anaphase-promoting complex"/>
    <property type="evidence" value="ECO:0007669"/>
    <property type="project" value="InterPro"/>
</dbReference>
<dbReference type="GO" id="GO:0070979">
    <property type="term" value="P:protein K11-linked ubiquitination"/>
    <property type="evidence" value="ECO:0007669"/>
    <property type="project" value="TreeGrafter"/>
</dbReference>
<dbReference type="GO" id="GO:0034399">
    <property type="term" value="C:nuclear periphery"/>
    <property type="evidence" value="ECO:0007669"/>
    <property type="project" value="TreeGrafter"/>
</dbReference>
<proteinExistence type="predicted"/>
<name>A0A8C8HGX0_ONCTS</name>
<dbReference type="GO" id="GO:0031145">
    <property type="term" value="P:anaphase-promoting complex-dependent catabolic process"/>
    <property type="evidence" value="ECO:0007669"/>
    <property type="project" value="InterPro"/>
</dbReference>
<evidence type="ECO:0000259" key="6">
    <source>
        <dbReference type="Pfam" id="PF23405"/>
    </source>
</evidence>
<evidence type="ECO:0000256" key="4">
    <source>
        <dbReference type="ARBA" id="ARBA00023306"/>
    </source>
</evidence>
<dbReference type="PANTHER" id="PTHR13260:SF0">
    <property type="entry name" value="ANAPHASE-PROMOTING COMPLEX SUBUNIT 4"/>
    <property type="match status" value="1"/>
</dbReference>
<dbReference type="Ensembl" id="ENSOTST00005069789.2">
    <property type="protein sequence ID" value="ENSOTSP00005064205.2"/>
    <property type="gene ID" value="ENSOTSG00005030691.2"/>
</dbReference>
<evidence type="ECO:0000256" key="1">
    <source>
        <dbReference type="ARBA" id="ARBA00022618"/>
    </source>
</evidence>
<evidence type="ECO:0000313" key="8">
    <source>
        <dbReference type="Proteomes" id="UP000694402"/>
    </source>
</evidence>
<sequence>MPTFRQVGEKQFPNLVLCMAWFPKRDLIALAHTAVYYGSHLCLPPNENTGKEITALAWRPDASGTLKLVVLCDAEKAEILHLFPVENPMPWMEVLEESSVLYSFYTSEDESNLFLPKLPTLPKRQPVCTRIRFLITNPPSCSEDDASFTCFIMEDSVNTQSHGICHILCLSGDLKSLFIIPEIRSADNDPEICYIQLDTGLLSHCLPEVTRMAHKFTHISTLLQVIPASPSLTRMCEVWEDILMQMDLRLTKFVQVTVCLSPFSNNDSTPKRHDPNQFLLCILPRLWKGTDPYEPVLTGFVAIDLSDVLSHSIDNDASGVSSDCVYSCQDARFDDDETLTLQSSEEEEIRGRVLAQLPLGSALSCEEEFHWTPVLVLDQQSGAIPAHGVVLENQWRDMKAQFGAVNWIRKVACVLSSNLRHLRVFEMDVEDEERPELQNASSDQDGLEETLASQGEAEEGETKGQGWGQSAEQRLECGEALILLAAPHLGNITIDYPILWR</sequence>